<evidence type="ECO:0000256" key="1">
    <source>
        <dbReference type="SAM" id="MobiDB-lite"/>
    </source>
</evidence>
<dbReference type="AlphaFoldDB" id="A6IUZ9"/>
<evidence type="ECO:0000313" key="3">
    <source>
        <dbReference type="Proteomes" id="UP000234681"/>
    </source>
</evidence>
<name>A6IUZ9_RAT</name>
<proteinExistence type="predicted"/>
<protein>
    <submittedName>
        <fullName evidence="2">RCG38115</fullName>
    </submittedName>
</protein>
<dbReference type="EMBL" id="CH473969">
    <property type="protein sequence ID" value="EDM07181.1"/>
    <property type="molecule type" value="Genomic_DNA"/>
</dbReference>
<feature type="region of interest" description="Disordered" evidence="1">
    <location>
        <begin position="35"/>
        <end position="71"/>
    </location>
</feature>
<sequence>MVTLLGYEPWKLCPRKKLDLFRPFNLAGDWVRFDQDNTTGSSRQQHRHISKPERAFPHSVSHVGGQDRKPK</sequence>
<organism evidence="2 3">
    <name type="scientific">Rattus norvegicus</name>
    <name type="common">Rat</name>
    <dbReference type="NCBI Taxonomy" id="10116"/>
    <lineage>
        <taxon>Eukaryota</taxon>
        <taxon>Metazoa</taxon>
        <taxon>Chordata</taxon>
        <taxon>Craniata</taxon>
        <taxon>Vertebrata</taxon>
        <taxon>Euteleostomi</taxon>
        <taxon>Mammalia</taxon>
        <taxon>Eutheria</taxon>
        <taxon>Euarchontoglires</taxon>
        <taxon>Glires</taxon>
        <taxon>Rodentia</taxon>
        <taxon>Myomorpha</taxon>
        <taxon>Muroidea</taxon>
        <taxon>Muridae</taxon>
        <taxon>Murinae</taxon>
        <taxon>Rattus</taxon>
    </lineage>
</organism>
<dbReference type="Proteomes" id="UP000234681">
    <property type="component" value="Chromosome X"/>
</dbReference>
<evidence type="ECO:0000313" key="2">
    <source>
        <dbReference type="EMBL" id="EDM07181.1"/>
    </source>
</evidence>
<gene>
    <name evidence="2" type="ORF">rCG_38115</name>
</gene>
<accession>A6IUZ9</accession>
<reference evidence="2 3" key="1">
    <citation type="submission" date="2005-09" db="EMBL/GenBank/DDBJ databases">
        <authorList>
            <person name="Mural R.J."/>
            <person name="Li P.W."/>
            <person name="Adams M.D."/>
            <person name="Amanatides P.G."/>
            <person name="Baden-Tillson H."/>
            <person name="Barnstead M."/>
            <person name="Chin S.H."/>
            <person name="Dew I."/>
            <person name="Evans C.A."/>
            <person name="Ferriera S."/>
            <person name="Flanigan M."/>
            <person name="Fosler C."/>
            <person name="Glodek A."/>
            <person name="Gu Z."/>
            <person name="Holt R.A."/>
            <person name="Jennings D."/>
            <person name="Kraft C.L."/>
            <person name="Lu F."/>
            <person name="Nguyen T."/>
            <person name="Nusskern D.R."/>
            <person name="Pfannkoch C.M."/>
            <person name="Sitter C."/>
            <person name="Sutton G.G."/>
            <person name="Venter J.C."/>
            <person name="Wang Z."/>
            <person name="Woodage T."/>
            <person name="Zheng X.H."/>
            <person name="Zhong F."/>
        </authorList>
    </citation>
    <scope>NUCLEOTIDE SEQUENCE [LARGE SCALE GENOMIC DNA]</scope>
    <source>
        <strain>BN</strain>
        <strain evidence="3">Sprague-Dawley</strain>
    </source>
</reference>